<accession>A0A2M8FF19</accession>
<protein>
    <recommendedName>
        <fullName evidence="1">Transposase IS30-like HTH domain-containing protein</fullName>
    </recommendedName>
</protein>
<dbReference type="PANTHER" id="PTHR10948">
    <property type="entry name" value="TRANSPOSASE"/>
    <property type="match status" value="1"/>
</dbReference>
<evidence type="ECO:0000259" key="1">
    <source>
        <dbReference type="Pfam" id="PF13936"/>
    </source>
</evidence>
<reference evidence="3" key="1">
    <citation type="submission" date="2017-09" db="EMBL/GenBank/DDBJ databases">
        <title>Depth-based differentiation of microbial function through sediment-hosted aquifers and enrichment of novel symbionts in the deep terrestrial subsurface.</title>
        <authorList>
            <person name="Probst A.J."/>
            <person name="Ladd B."/>
            <person name="Jarett J.K."/>
            <person name="Geller-Mcgrath D.E."/>
            <person name="Sieber C.M.K."/>
            <person name="Emerson J.B."/>
            <person name="Anantharaman K."/>
            <person name="Thomas B.C."/>
            <person name="Malmstrom R."/>
            <person name="Stieglmeier M."/>
            <person name="Klingl A."/>
            <person name="Woyke T."/>
            <person name="Ryan C.M."/>
            <person name="Banfield J.F."/>
        </authorList>
    </citation>
    <scope>NUCLEOTIDE SEQUENCE [LARGE SCALE GENOMIC DNA]</scope>
</reference>
<dbReference type="Proteomes" id="UP000230391">
    <property type="component" value="Unassembled WGS sequence"/>
</dbReference>
<dbReference type="InterPro" id="IPR051917">
    <property type="entry name" value="Transposase-Integrase"/>
</dbReference>
<gene>
    <name evidence="2" type="ORF">CO026_01735</name>
</gene>
<organism evidence="2 3">
    <name type="scientific">Candidatus Kaiserbacteria bacterium CG_4_9_14_0_2_um_filter_41_32</name>
    <dbReference type="NCBI Taxonomy" id="1974601"/>
    <lineage>
        <taxon>Bacteria</taxon>
        <taxon>Candidatus Kaiseribacteriota</taxon>
    </lineage>
</organism>
<feature type="domain" description="Transposase IS30-like HTH" evidence="1">
    <location>
        <begin position="8"/>
        <end position="50"/>
    </location>
</feature>
<dbReference type="InterPro" id="IPR025246">
    <property type="entry name" value="IS30-like_HTH"/>
</dbReference>
<dbReference type="Pfam" id="PF13936">
    <property type="entry name" value="HTH_38"/>
    <property type="match status" value="1"/>
</dbReference>
<dbReference type="GO" id="GO:0032196">
    <property type="term" value="P:transposition"/>
    <property type="evidence" value="ECO:0007669"/>
    <property type="project" value="TreeGrafter"/>
</dbReference>
<evidence type="ECO:0000313" key="2">
    <source>
        <dbReference type="EMBL" id="PJC56181.1"/>
    </source>
</evidence>
<dbReference type="EMBL" id="PFRD01000070">
    <property type="protein sequence ID" value="PJC56181.1"/>
    <property type="molecule type" value="Genomic_DNA"/>
</dbReference>
<dbReference type="GO" id="GO:0004803">
    <property type="term" value="F:transposase activity"/>
    <property type="evidence" value="ECO:0007669"/>
    <property type="project" value="TreeGrafter"/>
</dbReference>
<comment type="caution">
    <text evidence="2">The sequence shown here is derived from an EMBL/GenBank/DDBJ whole genome shotgun (WGS) entry which is preliminary data.</text>
</comment>
<dbReference type="GO" id="GO:0005829">
    <property type="term" value="C:cytosol"/>
    <property type="evidence" value="ECO:0007669"/>
    <property type="project" value="TreeGrafter"/>
</dbReference>
<dbReference type="PANTHER" id="PTHR10948:SF23">
    <property type="entry name" value="TRANSPOSASE INSI FOR INSERTION SEQUENCE ELEMENT IS30A-RELATED"/>
    <property type="match status" value="1"/>
</dbReference>
<proteinExistence type="predicted"/>
<sequence length="85" mass="9979">MKTPKRKSFKHLTQYERDRIEKLCFHCTSIVDIAKILGRDKGTISRELNKHTNKHHRYKATKAQQLAEEKRVGSKVVGMKIEDML</sequence>
<evidence type="ECO:0000313" key="3">
    <source>
        <dbReference type="Proteomes" id="UP000230391"/>
    </source>
</evidence>
<name>A0A2M8FF19_9BACT</name>
<dbReference type="AlphaFoldDB" id="A0A2M8FF19"/>